<feature type="transmembrane region" description="Helical" evidence="1">
    <location>
        <begin position="49"/>
        <end position="71"/>
    </location>
</feature>
<evidence type="ECO:0000256" key="1">
    <source>
        <dbReference type="SAM" id="Phobius"/>
    </source>
</evidence>
<keyword evidence="1" id="KW-0472">Membrane</keyword>
<evidence type="ECO:0000313" key="2">
    <source>
        <dbReference type="EMBL" id="KAK5826738.1"/>
    </source>
</evidence>
<comment type="caution">
    <text evidence="2">The sequence shown here is derived from an EMBL/GenBank/DDBJ whole genome shotgun (WGS) entry which is preliminary data.</text>
</comment>
<proteinExistence type="predicted"/>
<keyword evidence="3" id="KW-1185">Reference proteome</keyword>
<keyword evidence="1" id="KW-0812">Transmembrane</keyword>
<organism evidence="2 3">
    <name type="scientific">Gossypium arboreum</name>
    <name type="common">Tree cotton</name>
    <name type="synonym">Gossypium nanking</name>
    <dbReference type="NCBI Taxonomy" id="29729"/>
    <lineage>
        <taxon>Eukaryota</taxon>
        <taxon>Viridiplantae</taxon>
        <taxon>Streptophyta</taxon>
        <taxon>Embryophyta</taxon>
        <taxon>Tracheophyta</taxon>
        <taxon>Spermatophyta</taxon>
        <taxon>Magnoliopsida</taxon>
        <taxon>eudicotyledons</taxon>
        <taxon>Gunneridae</taxon>
        <taxon>Pentapetalae</taxon>
        <taxon>rosids</taxon>
        <taxon>malvids</taxon>
        <taxon>Malvales</taxon>
        <taxon>Malvaceae</taxon>
        <taxon>Malvoideae</taxon>
        <taxon>Gossypium</taxon>
    </lineage>
</organism>
<dbReference type="EMBL" id="JARKNE010000006">
    <property type="protein sequence ID" value="KAK5826738.1"/>
    <property type="molecule type" value="Genomic_DNA"/>
</dbReference>
<dbReference type="Proteomes" id="UP001358586">
    <property type="component" value="Chromosome 6"/>
</dbReference>
<gene>
    <name evidence="2" type="ORF">PVK06_021666</name>
</gene>
<sequence length="74" mass="8578">MSPEWAELDALSEGLRFARSLNLDTYCKHREDIKVFGFRIKESRKLIELFTKAGSIGWIVTVIELLISYVIGRF</sequence>
<name>A0ABR0PQW7_GOSAR</name>
<evidence type="ECO:0000313" key="3">
    <source>
        <dbReference type="Proteomes" id="UP001358586"/>
    </source>
</evidence>
<reference evidence="2 3" key="1">
    <citation type="submission" date="2023-03" db="EMBL/GenBank/DDBJ databases">
        <title>WGS of Gossypium arboreum.</title>
        <authorList>
            <person name="Yu D."/>
        </authorList>
    </citation>
    <scope>NUCLEOTIDE SEQUENCE [LARGE SCALE GENOMIC DNA]</scope>
    <source>
        <tissue evidence="2">Leaf</tissue>
    </source>
</reference>
<protein>
    <submittedName>
        <fullName evidence="2">Uncharacterized protein</fullName>
    </submittedName>
</protein>
<accession>A0ABR0PQW7</accession>
<keyword evidence="1" id="KW-1133">Transmembrane helix</keyword>